<sequence>MNVNVLKAIGVAVIVLLLAVAYNMYSSSVENDFKDISRTETYRMGDHFTGFYHRPGCPKLKQAQGGGIRFESNEAARAEGYSPCKRCDPDGPNE</sequence>
<dbReference type="AlphaFoldDB" id="A0A6I2ULX8"/>
<dbReference type="SUPFAM" id="SSF57884">
    <property type="entry name" value="Ada DNA repair protein, N-terminal domain (N-Ada 10)"/>
    <property type="match status" value="1"/>
</dbReference>
<organism evidence="4 5">
    <name type="scientific">Anaerovibrio slackiae</name>
    <dbReference type="NCBI Taxonomy" id="2652309"/>
    <lineage>
        <taxon>Bacteria</taxon>
        <taxon>Bacillati</taxon>
        <taxon>Bacillota</taxon>
        <taxon>Negativicutes</taxon>
        <taxon>Selenomonadales</taxon>
        <taxon>Selenomonadaceae</taxon>
        <taxon>Anaerovibrio</taxon>
    </lineage>
</organism>
<name>A0A6I2ULX8_9FIRM</name>
<feature type="domain" description="Ada DNA repair metal-binding" evidence="3">
    <location>
        <begin position="35"/>
        <end position="90"/>
    </location>
</feature>
<keyword evidence="2" id="KW-1133">Transmembrane helix</keyword>
<evidence type="ECO:0000259" key="3">
    <source>
        <dbReference type="Pfam" id="PF02805"/>
    </source>
</evidence>
<evidence type="ECO:0000256" key="2">
    <source>
        <dbReference type="SAM" id="Phobius"/>
    </source>
</evidence>
<dbReference type="EMBL" id="VUNR01000032">
    <property type="protein sequence ID" value="MSU09746.1"/>
    <property type="molecule type" value="Genomic_DNA"/>
</dbReference>
<dbReference type="GO" id="GO:0008168">
    <property type="term" value="F:methyltransferase activity"/>
    <property type="evidence" value="ECO:0007669"/>
    <property type="project" value="InterPro"/>
</dbReference>
<keyword evidence="2" id="KW-0472">Membrane</keyword>
<dbReference type="GO" id="GO:0006281">
    <property type="term" value="P:DNA repair"/>
    <property type="evidence" value="ECO:0007669"/>
    <property type="project" value="InterPro"/>
</dbReference>
<keyword evidence="2" id="KW-0812">Transmembrane</keyword>
<keyword evidence="1" id="KW-0010">Activator</keyword>
<dbReference type="GO" id="GO:0006355">
    <property type="term" value="P:regulation of DNA-templated transcription"/>
    <property type="evidence" value="ECO:0007669"/>
    <property type="project" value="InterPro"/>
</dbReference>
<dbReference type="RefSeq" id="WP_154407915.1">
    <property type="nucleotide sequence ID" value="NZ_JAQXJM010000098.1"/>
</dbReference>
<dbReference type="GeneID" id="96779696"/>
<reference evidence="4 5" key="1">
    <citation type="submission" date="2019-08" db="EMBL/GenBank/DDBJ databases">
        <title>In-depth cultivation of the pig gut microbiome towards novel bacterial diversity and tailored functional studies.</title>
        <authorList>
            <person name="Wylensek D."/>
            <person name="Hitch T.C.A."/>
            <person name="Clavel T."/>
        </authorList>
    </citation>
    <scope>NUCLEOTIDE SEQUENCE [LARGE SCALE GENOMIC DNA]</scope>
    <source>
        <strain evidence="4 5">WCA-693-APC-5D-A</strain>
    </source>
</reference>
<dbReference type="InterPro" id="IPR004026">
    <property type="entry name" value="Ada_DNA_repair_Zn-bd"/>
</dbReference>
<evidence type="ECO:0000313" key="5">
    <source>
        <dbReference type="Proteomes" id="UP000433181"/>
    </source>
</evidence>
<protein>
    <recommendedName>
        <fullName evidence="3">Ada DNA repair metal-binding domain-containing protein</fullName>
    </recommendedName>
</protein>
<dbReference type="Gene3D" id="3.40.10.10">
    <property type="entry name" value="DNA Methylphosphotriester Repair Domain"/>
    <property type="match status" value="1"/>
</dbReference>
<dbReference type="InterPro" id="IPR035451">
    <property type="entry name" value="Ada-like_dom_sf"/>
</dbReference>
<dbReference type="Pfam" id="PF02805">
    <property type="entry name" value="Ada_Zn_binding"/>
    <property type="match status" value="1"/>
</dbReference>
<evidence type="ECO:0000313" key="4">
    <source>
        <dbReference type="EMBL" id="MSU09746.1"/>
    </source>
</evidence>
<comment type="caution">
    <text evidence="4">The sequence shown here is derived from an EMBL/GenBank/DDBJ whole genome shotgun (WGS) entry which is preliminary data.</text>
</comment>
<gene>
    <name evidence="4" type="ORF">FYJ84_12235</name>
</gene>
<accession>A0A6I2ULX8</accession>
<keyword evidence="5" id="KW-1185">Reference proteome</keyword>
<feature type="transmembrane region" description="Helical" evidence="2">
    <location>
        <begin position="6"/>
        <end position="25"/>
    </location>
</feature>
<dbReference type="Proteomes" id="UP000433181">
    <property type="component" value="Unassembled WGS sequence"/>
</dbReference>
<dbReference type="GO" id="GO:0008270">
    <property type="term" value="F:zinc ion binding"/>
    <property type="evidence" value="ECO:0007669"/>
    <property type="project" value="InterPro"/>
</dbReference>
<proteinExistence type="predicted"/>
<dbReference type="GO" id="GO:0003677">
    <property type="term" value="F:DNA binding"/>
    <property type="evidence" value="ECO:0007669"/>
    <property type="project" value="InterPro"/>
</dbReference>
<evidence type="ECO:0000256" key="1">
    <source>
        <dbReference type="ARBA" id="ARBA00023159"/>
    </source>
</evidence>